<comment type="caution">
    <text evidence="2">The sequence shown here is derived from an EMBL/GenBank/DDBJ whole genome shotgun (WGS) entry which is preliminary data.</text>
</comment>
<evidence type="ECO:0000313" key="3">
    <source>
        <dbReference type="Proteomes" id="UP000028713"/>
    </source>
</evidence>
<protein>
    <submittedName>
        <fullName evidence="2">Uncharacterized protein</fullName>
    </submittedName>
</protein>
<dbReference type="Proteomes" id="UP000028713">
    <property type="component" value="Unassembled WGS sequence"/>
</dbReference>
<evidence type="ECO:0000256" key="1">
    <source>
        <dbReference type="SAM" id="Phobius"/>
    </source>
</evidence>
<keyword evidence="1" id="KW-0472">Membrane</keyword>
<gene>
    <name evidence="2" type="ORF">IX39_01630</name>
</gene>
<organism evidence="2 3">
    <name type="scientific">Chryseobacterium formosense</name>
    <dbReference type="NCBI Taxonomy" id="236814"/>
    <lineage>
        <taxon>Bacteria</taxon>
        <taxon>Pseudomonadati</taxon>
        <taxon>Bacteroidota</taxon>
        <taxon>Flavobacteriia</taxon>
        <taxon>Flavobacteriales</taxon>
        <taxon>Weeksellaceae</taxon>
        <taxon>Chryseobacterium group</taxon>
        <taxon>Chryseobacterium</taxon>
    </lineage>
</organism>
<dbReference type="eggNOG" id="ENOG50335Q4">
    <property type="taxonomic scope" value="Bacteria"/>
</dbReference>
<feature type="transmembrane region" description="Helical" evidence="1">
    <location>
        <begin position="15"/>
        <end position="42"/>
    </location>
</feature>
<feature type="transmembrane region" description="Helical" evidence="1">
    <location>
        <begin position="54"/>
        <end position="73"/>
    </location>
</feature>
<keyword evidence="1" id="KW-0812">Transmembrane</keyword>
<reference evidence="2 3" key="1">
    <citation type="submission" date="2014-07" db="EMBL/GenBank/DDBJ databases">
        <title>Genome of Chryseobacterium formosense LMG 24722.</title>
        <authorList>
            <person name="Pipes S.E."/>
            <person name="Stropko S.J."/>
            <person name="Newman J.D."/>
        </authorList>
    </citation>
    <scope>NUCLEOTIDE SEQUENCE [LARGE SCALE GENOMIC DNA]</scope>
    <source>
        <strain evidence="2 3">LMG 24722</strain>
    </source>
</reference>
<name>A0A085Z4N6_9FLAO</name>
<dbReference type="AlphaFoldDB" id="A0A085Z4N6"/>
<dbReference type="RefSeq" id="WP_034672858.1">
    <property type="nucleotide sequence ID" value="NZ_FPAP01000002.1"/>
</dbReference>
<dbReference type="EMBL" id="JPRP01000001">
    <property type="protein sequence ID" value="KFE99399.1"/>
    <property type="molecule type" value="Genomic_DNA"/>
</dbReference>
<proteinExistence type="predicted"/>
<evidence type="ECO:0000313" key="2">
    <source>
        <dbReference type="EMBL" id="KFE99399.1"/>
    </source>
</evidence>
<accession>A0A085Z4N6</accession>
<dbReference type="STRING" id="236814.IX39_01630"/>
<sequence>MKFLTLLEVGGLEGLVIMIIGIIAIVLFVVSLVIGAITKVIYEWDNTKKFSTGQFWKTVLISMLIGGLISGFVCGGM</sequence>
<keyword evidence="1" id="KW-1133">Transmembrane helix</keyword>
<keyword evidence="3" id="KW-1185">Reference proteome</keyword>